<accession>A0ABT0N7Z8</accession>
<reference evidence="4 5" key="1">
    <citation type="submission" date="2022-01" db="EMBL/GenBank/DDBJ databases">
        <title>Whole genome-based taxonomy of the Shewanellaceae.</title>
        <authorList>
            <person name="Martin-Rodriguez A.J."/>
        </authorList>
    </citation>
    <scope>NUCLEOTIDE SEQUENCE [LARGE SCALE GENOMIC DNA]</scope>
    <source>
        <strain evidence="4 5">DSM 21332</strain>
    </source>
</reference>
<evidence type="ECO:0000256" key="1">
    <source>
        <dbReference type="ARBA" id="ARBA00022553"/>
    </source>
</evidence>
<dbReference type="SMART" id="SM00448">
    <property type="entry name" value="REC"/>
    <property type="match status" value="2"/>
</dbReference>
<name>A0ABT0N7Z8_9GAMM</name>
<dbReference type="RefSeq" id="WP_249249243.1">
    <property type="nucleotide sequence ID" value="NZ_JAKIKT010000004.1"/>
</dbReference>
<keyword evidence="1 2" id="KW-0597">Phosphoprotein</keyword>
<evidence type="ECO:0000313" key="5">
    <source>
        <dbReference type="Proteomes" id="UP001202831"/>
    </source>
</evidence>
<proteinExistence type="predicted"/>
<dbReference type="EMBL" id="JAKIKT010000004">
    <property type="protein sequence ID" value="MCL2914564.1"/>
    <property type="molecule type" value="Genomic_DNA"/>
</dbReference>
<organism evidence="4 5">
    <name type="scientific">Shewanella corallii</name>
    <dbReference type="NCBI Taxonomy" id="560080"/>
    <lineage>
        <taxon>Bacteria</taxon>
        <taxon>Pseudomonadati</taxon>
        <taxon>Pseudomonadota</taxon>
        <taxon>Gammaproteobacteria</taxon>
        <taxon>Alteromonadales</taxon>
        <taxon>Shewanellaceae</taxon>
        <taxon>Shewanella</taxon>
    </lineage>
</organism>
<feature type="domain" description="Response regulatory" evidence="3">
    <location>
        <begin position="146"/>
        <end position="263"/>
    </location>
</feature>
<gene>
    <name evidence="4" type="ORF">L2725_12380</name>
</gene>
<comment type="caution">
    <text evidence="4">The sequence shown here is derived from an EMBL/GenBank/DDBJ whole genome shotgun (WGS) entry which is preliminary data.</text>
</comment>
<keyword evidence="5" id="KW-1185">Reference proteome</keyword>
<dbReference type="Proteomes" id="UP001202831">
    <property type="component" value="Unassembled WGS sequence"/>
</dbReference>
<evidence type="ECO:0000313" key="4">
    <source>
        <dbReference type="EMBL" id="MCL2914564.1"/>
    </source>
</evidence>
<protein>
    <submittedName>
        <fullName evidence="4">Response regulator</fullName>
    </submittedName>
</protein>
<dbReference type="SUPFAM" id="SSF52172">
    <property type="entry name" value="CheY-like"/>
    <property type="match status" value="2"/>
</dbReference>
<dbReference type="Gene3D" id="3.40.50.2300">
    <property type="match status" value="2"/>
</dbReference>
<dbReference type="InterPro" id="IPR001789">
    <property type="entry name" value="Sig_transdc_resp-reg_receiver"/>
</dbReference>
<dbReference type="Pfam" id="PF00072">
    <property type="entry name" value="Response_reg"/>
    <property type="match status" value="2"/>
</dbReference>
<dbReference type="InterPro" id="IPR011006">
    <property type="entry name" value="CheY-like_superfamily"/>
</dbReference>
<dbReference type="PROSITE" id="PS50110">
    <property type="entry name" value="RESPONSE_REGULATORY"/>
    <property type="match status" value="2"/>
</dbReference>
<evidence type="ECO:0000259" key="3">
    <source>
        <dbReference type="PROSITE" id="PS50110"/>
    </source>
</evidence>
<feature type="domain" description="Response regulatory" evidence="3">
    <location>
        <begin position="10"/>
        <end position="127"/>
    </location>
</feature>
<dbReference type="PANTHER" id="PTHR44591:SF3">
    <property type="entry name" value="RESPONSE REGULATORY DOMAIN-CONTAINING PROTEIN"/>
    <property type="match status" value="1"/>
</dbReference>
<dbReference type="PANTHER" id="PTHR44591">
    <property type="entry name" value="STRESS RESPONSE REGULATOR PROTEIN 1"/>
    <property type="match status" value="1"/>
</dbReference>
<feature type="modified residue" description="4-aspartylphosphate" evidence="2">
    <location>
        <position position="196"/>
    </location>
</feature>
<sequence>MEHVSIDQLSILLIEPSNAQRKIIMNQLQEEGVHEIKTADGLESGKELAQEWRPDLVVSAMHFADGTALDLVAHVKSSEACEDTQFMLISSEYRKEQLEAYRQSGVVAILPKPFELSHLHSALISTAELLGHDDLDLEYLEPQDLRVLLVDDSALSRKIIRRTLNTLGMEEITEAADGKEAIQLLQDNNFDLVITDYNMPQVDGLMLAKYIRQYSAQPMVPILMVSSDANESHLSNVAKHGVNALCDKPFEPQLVRRLLKQLLEE</sequence>
<comment type="caution">
    <text evidence="2">Lacks conserved residue(s) required for the propagation of feature annotation.</text>
</comment>
<evidence type="ECO:0000256" key="2">
    <source>
        <dbReference type="PROSITE-ProRule" id="PRU00169"/>
    </source>
</evidence>
<dbReference type="InterPro" id="IPR050595">
    <property type="entry name" value="Bact_response_regulator"/>
</dbReference>